<evidence type="ECO:0000313" key="1">
    <source>
        <dbReference type="EMBL" id="ETX26572.1"/>
    </source>
</evidence>
<keyword evidence="2" id="KW-1185">Reference proteome</keyword>
<reference evidence="1 2" key="1">
    <citation type="submission" date="2014-01" db="EMBL/GenBank/DDBJ databases">
        <title>Roseivivax isoporae LMG 25204 Genome Sequencing.</title>
        <authorList>
            <person name="Lai Q."/>
            <person name="Li G."/>
            <person name="Shao Z."/>
        </authorList>
    </citation>
    <scope>NUCLEOTIDE SEQUENCE [LARGE SCALE GENOMIC DNA]</scope>
    <source>
        <strain evidence="1 2">LMG 25204</strain>
    </source>
</reference>
<organism evidence="1 2">
    <name type="scientific">Roseivivax isoporae LMG 25204</name>
    <dbReference type="NCBI Taxonomy" id="1449351"/>
    <lineage>
        <taxon>Bacteria</taxon>
        <taxon>Pseudomonadati</taxon>
        <taxon>Pseudomonadota</taxon>
        <taxon>Alphaproteobacteria</taxon>
        <taxon>Rhodobacterales</taxon>
        <taxon>Roseobacteraceae</taxon>
        <taxon>Roseivivax</taxon>
    </lineage>
</organism>
<comment type="caution">
    <text evidence="1">The sequence shown here is derived from an EMBL/GenBank/DDBJ whole genome shotgun (WGS) entry which is preliminary data.</text>
</comment>
<protein>
    <submittedName>
        <fullName evidence="1">Uncharacterized protein</fullName>
    </submittedName>
</protein>
<dbReference type="EMBL" id="JAME01000078">
    <property type="protein sequence ID" value="ETX26572.1"/>
    <property type="molecule type" value="Genomic_DNA"/>
</dbReference>
<gene>
    <name evidence="1" type="ORF">RISW2_21955</name>
</gene>
<sequence>MNQSLDLFGCFWGTFSPSRRQIRSTRFTFTVHPASRRSTVIRR</sequence>
<evidence type="ECO:0000313" key="2">
    <source>
        <dbReference type="Proteomes" id="UP000023430"/>
    </source>
</evidence>
<name>X7F115_9RHOB</name>
<dbReference type="Proteomes" id="UP000023430">
    <property type="component" value="Unassembled WGS sequence"/>
</dbReference>
<accession>X7F115</accession>
<dbReference type="AlphaFoldDB" id="X7F115"/>
<proteinExistence type="predicted"/>